<gene>
    <name evidence="2" type="ORF">A2U01_0006451</name>
</gene>
<accession>A0A392MEL7</accession>
<dbReference type="AlphaFoldDB" id="A0A392MEL7"/>
<organism evidence="2 3">
    <name type="scientific">Trifolium medium</name>
    <dbReference type="NCBI Taxonomy" id="97028"/>
    <lineage>
        <taxon>Eukaryota</taxon>
        <taxon>Viridiplantae</taxon>
        <taxon>Streptophyta</taxon>
        <taxon>Embryophyta</taxon>
        <taxon>Tracheophyta</taxon>
        <taxon>Spermatophyta</taxon>
        <taxon>Magnoliopsida</taxon>
        <taxon>eudicotyledons</taxon>
        <taxon>Gunneridae</taxon>
        <taxon>Pentapetalae</taxon>
        <taxon>rosids</taxon>
        <taxon>fabids</taxon>
        <taxon>Fabales</taxon>
        <taxon>Fabaceae</taxon>
        <taxon>Papilionoideae</taxon>
        <taxon>50 kb inversion clade</taxon>
        <taxon>NPAAA clade</taxon>
        <taxon>Hologalegina</taxon>
        <taxon>IRL clade</taxon>
        <taxon>Trifolieae</taxon>
        <taxon>Trifolium</taxon>
    </lineage>
</organism>
<sequence>MPEHRVPIDGALFFCHGYGSTCTFFFEGIARQIAASGFGVYAMDFPGFGLSEGLHGYIPSFDDLVDDAIEFYTKIK</sequence>
<feature type="non-terminal residue" evidence="2">
    <location>
        <position position="76"/>
    </location>
</feature>
<dbReference type="SUPFAM" id="SSF53474">
    <property type="entry name" value="alpha/beta-Hydrolases"/>
    <property type="match status" value="1"/>
</dbReference>
<name>A0A392MEL7_9FABA</name>
<evidence type="ECO:0000259" key="1">
    <source>
        <dbReference type="Pfam" id="PF12146"/>
    </source>
</evidence>
<evidence type="ECO:0000313" key="2">
    <source>
        <dbReference type="EMBL" id="MCH85603.1"/>
    </source>
</evidence>
<dbReference type="Proteomes" id="UP000265520">
    <property type="component" value="Unassembled WGS sequence"/>
</dbReference>
<comment type="caution">
    <text evidence="2">The sequence shown here is derived from an EMBL/GenBank/DDBJ whole genome shotgun (WGS) entry which is preliminary data.</text>
</comment>
<dbReference type="InterPro" id="IPR029058">
    <property type="entry name" value="AB_hydrolase_fold"/>
</dbReference>
<feature type="domain" description="Serine aminopeptidase S33" evidence="1">
    <location>
        <begin position="8"/>
        <end position="76"/>
    </location>
</feature>
<dbReference type="InterPro" id="IPR022742">
    <property type="entry name" value="Hydrolase_4"/>
</dbReference>
<dbReference type="Gene3D" id="3.40.50.1820">
    <property type="entry name" value="alpha/beta hydrolase"/>
    <property type="match status" value="1"/>
</dbReference>
<protein>
    <submittedName>
        <fullName evidence="2">Monoglyceride lipase-like</fullName>
    </submittedName>
</protein>
<dbReference type="InterPro" id="IPR051044">
    <property type="entry name" value="MAG_DAG_Lipase"/>
</dbReference>
<dbReference type="Pfam" id="PF12146">
    <property type="entry name" value="Hydrolase_4"/>
    <property type="match status" value="1"/>
</dbReference>
<dbReference type="PANTHER" id="PTHR11614">
    <property type="entry name" value="PHOSPHOLIPASE-RELATED"/>
    <property type="match status" value="1"/>
</dbReference>
<reference evidence="2 3" key="1">
    <citation type="journal article" date="2018" name="Front. Plant Sci.">
        <title>Red Clover (Trifolium pratense) and Zigzag Clover (T. medium) - A Picture of Genomic Similarities and Differences.</title>
        <authorList>
            <person name="Dluhosova J."/>
            <person name="Istvanek J."/>
            <person name="Nedelnik J."/>
            <person name="Repkova J."/>
        </authorList>
    </citation>
    <scope>NUCLEOTIDE SEQUENCE [LARGE SCALE GENOMIC DNA]</scope>
    <source>
        <strain evidence="3">cv. 10/8</strain>
        <tissue evidence="2">Leaf</tissue>
    </source>
</reference>
<proteinExistence type="predicted"/>
<evidence type="ECO:0000313" key="3">
    <source>
        <dbReference type="Proteomes" id="UP000265520"/>
    </source>
</evidence>
<keyword evidence="3" id="KW-1185">Reference proteome</keyword>
<dbReference type="EMBL" id="LXQA010008815">
    <property type="protein sequence ID" value="MCH85603.1"/>
    <property type="molecule type" value="Genomic_DNA"/>
</dbReference>